<comment type="caution">
    <text evidence="7">The sequence shown here is derived from an EMBL/GenBank/DDBJ whole genome shotgun (WGS) entry which is preliminary data.</text>
</comment>
<dbReference type="PROSITE" id="PS50011">
    <property type="entry name" value="PROTEIN_KINASE_DOM"/>
    <property type="match status" value="1"/>
</dbReference>
<dbReference type="AlphaFoldDB" id="A0AAD7C5Z8"/>
<keyword evidence="2" id="KW-0808">Transferase</keyword>
<name>A0AAD7C5Z8_9AGAR</name>
<accession>A0AAD7C5Z8</accession>
<dbReference type="GO" id="GO:0004674">
    <property type="term" value="F:protein serine/threonine kinase activity"/>
    <property type="evidence" value="ECO:0007669"/>
    <property type="project" value="UniProtKB-KW"/>
</dbReference>
<dbReference type="InterPro" id="IPR011009">
    <property type="entry name" value="Kinase-like_dom_sf"/>
</dbReference>
<dbReference type="PANTHER" id="PTHR24351">
    <property type="entry name" value="RIBOSOMAL PROTEIN S6 KINASE"/>
    <property type="match status" value="1"/>
</dbReference>
<gene>
    <name evidence="7" type="ORF">FB45DRAFT_428587</name>
</gene>
<evidence type="ECO:0000256" key="4">
    <source>
        <dbReference type="ARBA" id="ARBA00022777"/>
    </source>
</evidence>
<dbReference type="InterPro" id="IPR000719">
    <property type="entry name" value="Prot_kinase_dom"/>
</dbReference>
<evidence type="ECO:0000256" key="5">
    <source>
        <dbReference type="ARBA" id="ARBA00022840"/>
    </source>
</evidence>
<evidence type="ECO:0000256" key="1">
    <source>
        <dbReference type="ARBA" id="ARBA00022527"/>
    </source>
</evidence>
<keyword evidence="5" id="KW-0067">ATP-binding</keyword>
<dbReference type="GO" id="GO:0005524">
    <property type="term" value="F:ATP binding"/>
    <property type="evidence" value="ECO:0007669"/>
    <property type="project" value="UniProtKB-KW"/>
</dbReference>
<keyword evidence="4 7" id="KW-0418">Kinase</keyword>
<dbReference type="EMBL" id="JARKIF010000005">
    <property type="protein sequence ID" value="KAJ7639545.1"/>
    <property type="molecule type" value="Genomic_DNA"/>
</dbReference>
<evidence type="ECO:0000313" key="7">
    <source>
        <dbReference type="EMBL" id="KAJ7639545.1"/>
    </source>
</evidence>
<feature type="domain" description="Protein kinase" evidence="6">
    <location>
        <begin position="1"/>
        <end position="198"/>
    </location>
</feature>
<dbReference type="SUPFAM" id="SSF56112">
    <property type="entry name" value="Protein kinase-like (PK-like)"/>
    <property type="match status" value="1"/>
</dbReference>
<dbReference type="Proteomes" id="UP001221142">
    <property type="component" value="Unassembled WGS sequence"/>
</dbReference>
<sequence length="198" mass="21578">MKTTPRNLLGAITERNVLKTIARLPNSPRTLLPLVASWNDYKSSSIVTPWCAGKDLSSLLVDGKTLYGAECGWSKILYGSIVTAVEALHGLKIVHRAEGNVVLGDFGLARSCEGLEMFGDNEPEHVSFDVDPEASSRSFLQPIHRCGIPSWMTPAQQAGAPYSLDADLLVLGALMYKISAGRMPYDRNSSSSPRRRIC</sequence>
<proteinExistence type="predicted"/>
<reference evidence="7" key="1">
    <citation type="submission" date="2023-03" db="EMBL/GenBank/DDBJ databases">
        <title>Massive genome expansion in bonnet fungi (Mycena s.s.) driven by repeated elements and novel gene families across ecological guilds.</title>
        <authorList>
            <consortium name="Lawrence Berkeley National Laboratory"/>
            <person name="Harder C.B."/>
            <person name="Miyauchi S."/>
            <person name="Viragh M."/>
            <person name="Kuo A."/>
            <person name="Thoen E."/>
            <person name="Andreopoulos B."/>
            <person name="Lu D."/>
            <person name="Skrede I."/>
            <person name="Drula E."/>
            <person name="Henrissat B."/>
            <person name="Morin E."/>
            <person name="Kohler A."/>
            <person name="Barry K."/>
            <person name="LaButti K."/>
            <person name="Morin E."/>
            <person name="Salamov A."/>
            <person name="Lipzen A."/>
            <person name="Mereny Z."/>
            <person name="Hegedus B."/>
            <person name="Baldrian P."/>
            <person name="Stursova M."/>
            <person name="Weitz H."/>
            <person name="Taylor A."/>
            <person name="Grigoriev I.V."/>
            <person name="Nagy L.G."/>
            <person name="Martin F."/>
            <person name="Kauserud H."/>
        </authorList>
    </citation>
    <scope>NUCLEOTIDE SEQUENCE</scope>
    <source>
        <strain evidence="7">9284</strain>
    </source>
</reference>
<organism evidence="7 8">
    <name type="scientific">Roridomyces roridus</name>
    <dbReference type="NCBI Taxonomy" id="1738132"/>
    <lineage>
        <taxon>Eukaryota</taxon>
        <taxon>Fungi</taxon>
        <taxon>Dikarya</taxon>
        <taxon>Basidiomycota</taxon>
        <taxon>Agaricomycotina</taxon>
        <taxon>Agaricomycetes</taxon>
        <taxon>Agaricomycetidae</taxon>
        <taxon>Agaricales</taxon>
        <taxon>Marasmiineae</taxon>
        <taxon>Mycenaceae</taxon>
        <taxon>Roridomyces</taxon>
    </lineage>
</organism>
<evidence type="ECO:0000256" key="2">
    <source>
        <dbReference type="ARBA" id="ARBA00022679"/>
    </source>
</evidence>
<evidence type="ECO:0000259" key="6">
    <source>
        <dbReference type="PROSITE" id="PS50011"/>
    </source>
</evidence>
<keyword evidence="3" id="KW-0547">Nucleotide-binding</keyword>
<evidence type="ECO:0000256" key="3">
    <source>
        <dbReference type="ARBA" id="ARBA00022741"/>
    </source>
</evidence>
<evidence type="ECO:0000313" key="8">
    <source>
        <dbReference type="Proteomes" id="UP001221142"/>
    </source>
</evidence>
<dbReference type="Gene3D" id="1.10.510.10">
    <property type="entry name" value="Transferase(Phosphotransferase) domain 1"/>
    <property type="match status" value="1"/>
</dbReference>
<keyword evidence="1" id="KW-0723">Serine/threonine-protein kinase</keyword>
<keyword evidence="8" id="KW-1185">Reference proteome</keyword>
<protein>
    <submittedName>
        <fullName evidence="7">Kinase-like domain-containing protein</fullName>
    </submittedName>
</protein>